<dbReference type="InterPro" id="IPR020904">
    <property type="entry name" value="Sc_DH/Rdtase_CS"/>
</dbReference>
<accession>A0A4D4J7I4</accession>
<dbReference type="PRINTS" id="PR00081">
    <property type="entry name" value="GDHRDH"/>
</dbReference>
<dbReference type="PRINTS" id="PR00080">
    <property type="entry name" value="SDRFAMILY"/>
</dbReference>
<reference evidence="4" key="1">
    <citation type="submission" date="2019-04" db="EMBL/GenBank/DDBJ databases">
        <title>Draft genome sequence of Pseudonocardiaceae bacterium SL3-2-4.</title>
        <authorList>
            <person name="Ningsih F."/>
            <person name="Yokota A."/>
            <person name="Sakai Y."/>
            <person name="Nanatani K."/>
            <person name="Yabe S."/>
            <person name="Oetari A."/>
            <person name="Sjamsuridzal W."/>
        </authorList>
    </citation>
    <scope>NUCLEOTIDE SEQUENCE [LARGE SCALE GENOMIC DNA]</scope>
    <source>
        <strain evidence="4">SL3-2-4</strain>
    </source>
</reference>
<dbReference type="EMBL" id="BJFL01000007">
    <property type="protein sequence ID" value="GDY30469.1"/>
    <property type="molecule type" value="Genomic_DNA"/>
</dbReference>
<sequence length="282" mass="29661">MAASPRTVVVTGASKGIGAATVRRLAGRGVRVIAGVRREEDGAALKEQLADRVLPVQLDVTDQDAIAAAAEVVRAEVAERGLNGLVNNAGIAVAAPVEFLPPGELRHQLEVNVIGQIAVTQALVPLLRAARGRIVNVGSIGDRIASPMLGAYTASKFALAALTDTMRMELSRWGIEVSLIEPGAVATPIWGTSVAAADRLLEAAPESIHELYGGQVAAARASARRNDTAGIPPDEVARVIEHALTARRPRTRYLVGRDARIASVVARLPDRLRDRLVLSQSG</sequence>
<dbReference type="CDD" id="cd05374">
    <property type="entry name" value="17beta-HSD-like_SDR_c"/>
    <property type="match status" value="1"/>
</dbReference>
<dbReference type="RefSeq" id="WP_137813576.1">
    <property type="nucleotide sequence ID" value="NZ_BJFL01000007.1"/>
</dbReference>
<comment type="caution">
    <text evidence="3">The sequence shown here is derived from an EMBL/GenBank/DDBJ whole genome shotgun (WGS) entry which is preliminary data.</text>
</comment>
<comment type="similarity">
    <text evidence="1 2">Belongs to the short-chain dehydrogenases/reductases (SDR) family.</text>
</comment>
<dbReference type="GO" id="GO:0008202">
    <property type="term" value="P:steroid metabolic process"/>
    <property type="evidence" value="ECO:0007669"/>
    <property type="project" value="TreeGrafter"/>
</dbReference>
<dbReference type="Proteomes" id="UP000298860">
    <property type="component" value="Unassembled WGS sequence"/>
</dbReference>
<keyword evidence="4" id="KW-1185">Reference proteome</keyword>
<dbReference type="SUPFAM" id="SSF51735">
    <property type="entry name" value="NAD(P)-binding Rossmann-fold domains"/>
    <property type="match status" value="1"/>
</dbReference>
<dbReference type="GO" id="GO:0016491">
    <property type="term" value="F:oxidoreductase activity"/>
    <property type="evidence" value="ECO:0007669"/>
    <property type="project" value="TreeGrafter"/>
</dbReference>
<dbReference type="Gene3D" id="3.40.50.720">
    <property type="entry name" value="NAD(P)-binding Rossmann-like Domain"/>
    <property type="match status" value="1"/>
</dbReference>
<dbReference type="PANTHER" id="PTHR43313:SF1">
    <property type="entry name" value="3BETA-HYDROXYSTEROID DEHYDROGENASE DHS-16"/>
    <property type="match status" value="1"/>
</dbReference>
<name>A0A4D4J7I4_9PSEU</name>
<evidence type="ECO:0000313" key="4">
    <source>
        <dbReference type="Proteomes" id="UP000298860"/>
    </source>
</evidence>
<dbReference type="PROSITE" id="PS00061">
    <property type="entry name" value="ADH_SHORT"/>
    <property type="match status" value="1"/>
</dbReference>
<evidence type="ECO:0000256" key="1">
    <source>
        <dbReference type="ARBA" id="ARBA00006484"/>
    </source>
</evidence>
<dbReference type="AlphaFoldDB" id="A0A4D4J7I4"/>
<protein>
    <submittedName>
        <fullName evidence="3">Short-chain dehydrogenase</fullName>
    </submittedName>
</protein>
<gene>
    <name evidence="3" type="ORF">GTS_21020</name>
</gene>
<dbReference type="OrthoDB" id="3178062at2"/>
<organism evidence="3 4">
    <name type="scientific">Gandjariella thermophila</name>
    <dbReference type="NCBI Taxonomy" id="1931992"/>
    <lineage>
        <taxon>Bacteria</taxon>
        <taxon>Bacillati</taxon>
        <taxon>Actinomycetota</taxon>
        <taxon>Actinomycetes</taxon>
        <taxon>Pseudonocardiales</taxon>
        <taxon>Pseudonocardiaceae</taxon>
        <taxon>Gandjariella</taxon>
    </lineage>
</organism>
<dbReference type="InterPro" id="IPR002347">
    <property type="entry name" value="SDR_fam"/>
</dbReference>
<dbReference type="PANTHER" id="PTHR43313">
    <property type="entry name" value="SHORT-CHAIN DEHYDROGENASE/REDUCTASE FAMILY 9C"/>
    <property type="match status" value="1"/>
</dbReference>
<proteinExistence type="inferred from homology"/>
<evidence type="ECO:0000256" key="2">
    <source>
        <dbReference type="RuleBase" id="RU000363"/>
    </source>
</evidence>
<dbReference type="InterPro" id="IPR036291">
    <property type="entry name" value="NAD(P)-bd_dom_sf"/>
</dbReference>
<evidence type="ECO:0000313" key="3">
    <source>
        <dbReference type="EMBL" id="GDY30469.1"/>
    </source>
</evidence>
<dbReference type="Pfam" id="PF00106">
    <property type="entry name" value="adh_short"/>
    <property type="match status" value="1"/>
</dbReference>